<comment type="caution">
    <text evidence="2">The sequence shown here is derived from an EMBL/GenBank/DDBJ whole genome shotgun (WGS) entry which is preliminary data.</text>
</comment>
<evidence type="ECO:0000313" key="3">
    <source>
        <dbReference type="Proteomes" id="UP000596742"/>
    </source>
</evidence>
<evidence type="ECO:0000256" key="1">
    <source>
        <dbReference type="SAM" id="Coils"/>
    </source>
</evidence>
<evidence type="ECO:0000313" key="2">
    <source>
        <dbReference type="EMBL" id="VDI14509.1"/>
    </source>
</evidence>
<name>A0A8B6D3Q1_MYTGA</name>
<sequence>MQYRVIIVKGDSIDFVTLVSITLAAYNNARHGNVLQFICRPCEQHNWPAEEPAEPEVEPVREQAPEAKVVEESTSSAELSTDGAVSVFSTVLTNALEKQKVNLNNLFESHFVQPVFRLQIFIQGEEYRIQVLAEEKEKLRKRNENAVTEHPVNAFTEINKDIASINSRKVRQQQSA</sequence>
<gene>
    <name evidence="2" type="ORF">MGAL_10B066413</name>
</gene>
<organism evidence="2 3">
    <name type="scientific">Mytilus galloprovincialis</name>
    <name type="common">Mediterranean mussel</name>
    <dbReference type="NCBI Taxonomy" id="29158"/>
    <lineage>
        <taxon>Eukaryota</taxon>
        <taxon>Metazoa</taxon>
        <taxon>Spiralia</taxon>
        <taxon>Lophotrochozoa</taxon>
        <taxon>Mollusca</taxon>
        <taxon>Bivalvia</taxon>
        <taxon>Autobranchia</taxon>
        <taxon>Pteriomorphia</taxon>
        <taxon>Mytilida</taxon>
        <taxon>Mytiloidea</taxon>
        <taxon>Mytilidae</taxon>
        <taxon>Mytilinae</taxon>
        <taxon>Mytilus</taxon>
    </lineage>
</organism>
<reference evidence="2" key="1">
    <citation type="submission" date="2018-11" db="EMBL/GenBank/DDBJ databases">
        <authorList>
            <person name="Alioto T."/>
            <person name="Alioto T."/>
        </authorList>
    </citation>
    <scope>NUCLEOTIDE SEQUENCE</scope>
</reference>
<protein>
    <submittedName>
        <fullName evidence="2">Uncharacterized protein</fullName>
    </submittedName>
</protein>
<dbReference type="AlphaFoldDB" id="A0A8B6D3Q1"/>
<accession>A0A8B6D3Q1</accession>
<feature type="coiled-coil region" evidence="1">
    <location>
        <begin position="122"/>
        <end position="149"/>
    </location>
</feature>
<keyword evidence="1" id="KW-0175">Coiled coil</keyword>
<dbReference type="Proteomes" id="UP000596742">
    <property type="component" value="Unassembled WGS sequence"/>
</dbReference>
<proteinExistence type="predicted"/>
<dbReference type="EMBL" id="UYJE01002875">
    <property type="protein sequence ID" value="VDI14509.1"/>
    <property type="molecule type" value="Genomic_DNA"/>
</dbReference>
<keyword evidence="3" id="KW-1185">Reference proteome</keyword>